<dbReference type="EMBL" id="JAEAOA010000613">
    <property type="protein sequence ID" value="KAK3595567.1"/>
    <property type="molecule type" value="Genomic_DNA"/>
</dbReference>
<evidence type="ECO:0000313" key="1">
    <source>
        <dbReference type="EMBL" id="KAK3595567.1"/>
    </source>
</evidence>
<reference evidence="1" key="1">
    <citation type="journal article" date="2021" name="Genome Biol. Evol.">
        <title>A High-Quality Reference Genome for a Parasitic Bivalve with Doubly Uniparental Inheritance (Bivalvia: Unionida).</title>
        <authorList>
            <person name="Smith C.H."/>
        </authorList>
    </citation>
    <scope>NUCLEOTIDE SEQUENCE</scope>
    <source>
        <strain evidence="1">CHS0354</strain>
    </source>
</reference>
<dbReference type="AlphaFoldDB" id="A0AAE0SNW6"/>
<comment type="caution">
    <text evidence="1">The sequence shown here is derived from an EMBL/GenBank/DDBJ whole genome shotgun (WGS) entry which is preliminary data.</text>
</comment>
<reference evidence="1" key="2">
    <citation type="journal article" date="2021" name="Genome Biol. Evol.">
        <title>Developing a high-quality reference genome for a parasitic bivalve with doubly uniparental inheritance (Bivalvia: Unionida).</title>
        <authorList>
            <person name="Smith C.H."/>
        </authorList>
    </citation>
    <scope>NUCLEOTIDE SEQUENCE</scope>
    <source>
        <strain evidence="1">CHS0354</strain>
        <tissue evidence="1">Mantle</tissue>
    </source>
</reference>
<dbReference type="SUPFAM" id="SSF63825">
    <property type="entry name" value="YWTD domain"/>
    <property type="match status" value="1"/>
</dbReference>
<name>A0AAE0SNW6_9BIVA</name>
<gene>
    <name evidence="1" type="ORF">CHS0354_009523</name>
</gene>
<keyword evidence="2" id="KW-1185">Reference proteome</keyword>
<accession>A0AAE0SNW6</accession>
<dbReference type="Proteomes" id="UP001195483">
    <property type="component" value="Unassembled WGS sequence"/>
</dbReference>
<evidence type="ECO:0000313" key="2">
    <source>
        <dbReference type="Proteomes" id="UP001195483"/>
    </source>
</evidence>
<proteinExistence type="predicted"/>
<reference evidence="1" key="3">
    <citation type="submission" date="2023-05" db="EMBL/GenBank/DDBJ databases">
        <authorList>
            <person name="Smith C.H."/>
        </authorList>
    </citation>
    <scope>NUCLEOTIDE SEQUENCE</scope>
    <source>
        <strain evidence="1">CHS0354</strain>
        <tissue evidence="1">Mantle</tissue>
    </source>
</reference>
<protein>
    <submittedName>
        <fullName evidence="1">Uncharacterized protein</fullName>
    </submittedName>
</protein>
<organism evidence="1 2">
    <name type="scientific">Potamilus streckersoni</name>
    <dbReference type="NCBI Taxonomy" id="2493646"/>
    <lineage>
        <taxon>Eukaryota</taxon>
        <taxon>Metazoa</taxon>
        <taxon>Spiralia</taxon>
        <taxon>Lophotrochozoa</taxon>
        <taxon>Mollusca</taxon>
        <taxon>Bivalvia</taxon>
        <taxon>Autobranchia</taxon>
        <taxon>Heteroconchia</taxon>
        <taxon>Palaeoheterodonta</taxon>
        <taxon>Unionida</taxon>
        <taxon>Unionoidea</taxon>
        <taxon>Unionidae</taxon>
        <taxon>Ambleminae</taxon>
        <taxon>Lampsilini</taxon>
        <taxon>Potamilus</taxon>
    </lineage>
</organism>
<sequence length="386" mass="43904">MTCTGLFLIENAANNFKDIPSTKDVLENLGVLRKMFLTSIKNRMKTFESVQEQKQEIINEIESWTIAMKDIIAKLQIAALEEMDQVCKQETVVISDQIVECKSVIAAINLSERMLMEGTKLGDETKMFITNRRVSQQVNNYVFKYEATVNKFNDIRIEFQRDNNLDGLVHNLSSLGKVLSKASKLHVLYSENSFERAMMLMPRAQIEMMVNFIAKVPDDETTCIIISVSYMKMTDEPRHMCSVDKQIVAVTRSGRSVEAASVTNTLTKVRNIYVGRERYGIASYQQNIFVHTYVNEQNSLLIYDKSYKRIQNYNLLYPTSCMANAFSASADGQSIYYKAGDKIVNMDIDGKTLNTFESNDLKEPLGITIDTNGIVYYCGHQSQTVI</sequence>